<evidence type="ECO:0008006" key="5">
    <source>
        <dbReference type="Google" id="ProtNLM"/>
    </source>
</evidence>
<feature type="compositionally biased region" description="Polar residues" evidence="1">
    <location>
        <begin position="1"/>
        <end position="14"/>
    </location>
</feature>
<feature type="region of interest" description="Disordered" evidence="1">
    <location>
        <begin position="1"/>
        <end position="27"/>
    </location>
</feature>
<reference evidence="3 4" key="1">
    <citation type="submission" date="2019-10" db="EMBL/GenBank/DDBJ databases">
        <title>Bifidobacterium from non-human primates.</title>
        <authorList>
            <person name="Modesto M."/>
        </authorList>
    </citation>
    <scope>NUCLEOTIDE SEQUENCE [LARGE SCALE GENOMIC DNA]</scope>
    <source>
        <strain evidence="3 4">TREC</strain>
    </source>
</reference>
<feature type="transmembrane region" description="Helical" evidence="2">
    <location>
        <begin position="197"/>
        <end position="220"/>
    </location>
</feature>
<feature type="transmembrane region" description="Helical" evidence="2">
    <location>
        <begin position="232"/>
        <end position="256"/>
    </location>
</feature>
<evidence type="ECO:0000313" key="4">
    <source>
        <dbReference type="Proteomes" id="UP000469763"/>
    </source>
</evidence>
<feature type="transmembrane region" description="Helical" evidence="2">
    <location>
        <begin position="65"/>
        <end position="85"/>
    </location>
</feature>
<dbReference type="RefSeq" id="WP_152351209.1">
    <property type="nucleotide sequence ID" value="NZ_WBSN01000029.1"/>
</dbReference>
<dbReference type="EMBL" id="WHZY01000002">
    <property type="protein sequence ID" value="NEG77694.1"/>
    <property type="molecule type" value="Genomic_DNA"/>
</dbReference>
<dbReference type="Proteomes" id="UP000469763">
    <property type="component" value="Unassembled WGS sequence"/>
</dbReference>
<organism evidence="3 4">
    <name type="scientific">Bifidobacterium avesanii</name>
    <dbReference type="NCBI Taxonomy" id="1798157"/>
    <lineage>
        <taxon>Bacteria</taxon>
        <taxon>Bacillati</taxon>
        <taxon>Actinomycetota</taxon>
        <taxon>Actinomycetes</taxon>
        <taxon>Bifidobacteriales</taxon>
        <taxon>Bifidobacteriaceae</taxon>
        <taxon>Bifidobacterium</taxon>
    </lineage>
</organism>
<name>A0A7K3TG98_9BIFI</name>
<protein>
    <recommendedName>
        <fullName evidence="5">Beta-carotene 15,15'-monooxygenase</fullName>
    </recommendedName>
</protein>
<dbReference type="OrthoDB" id="3238956at2"/>
<feature type="transmembrane region" description="Helical" evidence="2">
    <location>
        <begin position="97"/>
        <end position="114"/>
    </location>
</feature>
<keyword evidence="2" id="KW-1133">Transmembrane helix</keyword>
<feature type="transmembrane region" description="Helical" evidence="2">
    <location>
        <begin position="158"/>
        <end position="185"/>
    </location>
</feature>
<evidence type="ECO:0000313" key="3">
    <source>
        <dbReference type="EMBL" id="NEG77694.1"/>
    </source>
</evidence>
<proteinExistence type="predicted"/>
<dbReference type="AlphaFoldDB" id="A0A7K3TG98"/>
<feature type="transmembrane region" description="Helical" evidence="2">
    <location>
        <begin position="32"/>
        <end position="53"/>
    </location>
</feature>
<feature type="transmembrane region" description="Helical" evidence="2">
    <location>
        <begin position="126"/>
        <end position="146"/>
    </location>
</feature>
<keyword evidence="2" id="KW-0472">Membrane</keyword>
<accession>A0A7K3TG98</accession>
<keyword evidence="4" id="KW-1185">Reference proteome</keyword>
<sequence length="260" mass="28019">MGTVDHTSANNLKPSQGKPADRPSDRPSAGRIVAVQAVAYLALAALSLLPVVAGLPLQYAFDPGTLSPVIGAALLVVVFHWYWPFEGMPGLGWFSRLFSLALGLCSVGFGWRVLTVADRYVTYRSASVRWACLFGILMTVLVIVGFGRQMLRRDRSHLIVTLSRCIVSGVCSAAAGGWCFLPVLFLEGEAVRHGLAWEYGFACAVVLVLVLAVGGIGVLWRGDDDLVAPRRWIGLGLMPVMVAGMPVFLGTLAMMFPLNW</sequence>
<evidence type="ECO:0000256" key="1">
    <source>
        <dbReference type="SAM" id="MobiDB-lite"/>
    </source>
</evidence>
<keyword evidence="2" id="KW-0812">Transmembrane</keyword>
<evidence type="ECO:0000256" key="2">
    <source>
        <dbReference type="SAM" id="Phobius"/>
    </source>
</evidence>
<gene>
    <name evidence="3" type="ORF">GFD22_01565</name>
</gene>
<comment type="caution">
    <text evidence="3">The sequence shown here is derived from an EMBL/GenBank/DDBJ whole genome shotgun (WGS) entry which is preliminary data.</text>
</comment>